<organism evidence="3 4">
    <name type="scientific">Roseovarius litoreus</name>
    <dbReference type="NCBI Taxonomy" id="1155722"/>
    <lineage>
        <taxon>Bacteria</taxon>
        <taxon>Pseudomonadati</taxon>
        <taxon>Pseudomonadota</taxon>
        <taxon>Alphaproteobacteria</taxon>
        <taxon>Rhodobacterales</taxon>
        <taxon>Roseobacteraceae</taxon>
        <taxon>Roseovarius</taxon>
    </lineage>
</organism>
<gene>
    <name evidence="3" type="ORF">SAMN05443432_10835</name>
</gene>
<dbReference type="Pfam" id="PF00440">
    <property type="entry name" value="TetR_N"/>
    <property type="match status" value="1"/>
</dbReference>
<dbReference type="EMBL" id="FRCB01000008">
    <property type="protein sequence ID" value="SHM47709.1"/>
    <property type="molecule type" value="Genomic_DNA"/>
</dbReference>
<dbReference type="Gene3D" id="1.10.357.10">
    <property type="entry name" value="Tetracycline Repressor, domain 2"/>
    <property type="match status" value="1"/>
</dbReference>
<dbReference type="SUPFAM" id="SSF46689">
    <property type="entry name" value="Homeodomain-like"/>
    <property type="match status" value="1"/>
</dbReference>
<dbReference type="AlphaFoldDB" id="A0A1M7J3R6"/>
<sequence length="181" mass="19499">MTQKTRRLARLDWLETGLQALAETGPSALKAEALARRLKTTKGSFYWHFDDIPAYHAALLDLWETRATAALDIALARGATATSKLRATAQMVAECAEDMTAEPAIRAWARDHAGARATLGRVDAQRLDLIKGLLSDIGIANPEMARIIYATGIGIADLTEDHPGRNAAAIGSLVDLVLALR</sequence>
<keyword evidence="1" id="KW-0238">DNA-binding</keyword>
<protein>
    <submittedName>
        <fullName evidence="3">Transcriptional regulator, TetR family</fullName>
    </submittedName>
</protein>
<evidence type="ECO:0000313" key="4">
    <source>
        <dbReference type="Proteomes" id="UP000322545"/>
    </source>
</evidence>
<dbReference type="Proteomes" id="UP000322545">
    <property type="component" value="Unassembled WGS sequence"/>
</dbReference>
<reference evidence="3 4" key="1">
    <citation type="submission" date="2016-11" db="EMBL/GenBank/DDBJ databases">
        <authorList>
            <person name="Varghese N."/>
            <person name="Submissions S."/>
        </authorList>
    </citation>
    <scope>NUCLEOTIDE SEQUENCE [LARGE SCALE GENOMIC DNA]</scope>
    <source>
        <strain evidence="3 4">DSM 28249</strain>
    </source>
</reference>
<evidence type="ECO:0000259" key="2">
    <source>
        <dbReference type="Pfam" id="PF00440"/>
    </source>
</evidence>
<dbReference type="InterPro" id="IPR009057">
    <property type="entry name" value="Homeodomain-like_sf"/>
</dbReference>
<evidence type="ECO:0000256" key="1">
    <source>
        <dbReference type="ARBA" id="ARBA00023125"/>
    </source>
</evidence>
<keyword evidence="4" id="KW-1185">Reference proteome</keyword>
<evidence type="ECO:0000313" key="3">
    <source>
        <dbReference type="EMBL" id="SHM47709.1"/>
    </source>
</evidence>
<feature type="domain" description="HTH tetR-type" evidence="2">
    <location>
        <begin position="14"/>
        <end position="50"/>
    </location>
</feature>
<accession>A0A1M7J3R6</accession>
<dbReference type="GO" id="GO:0003677">
    <property type="term" value="F:DNA binding"/>
    <property type="evidence" value="ECO:0007669"/>
    <property type="project" value="UniProtKB-KW"/>
</dbReference>
<proteinExistence type="predicted"/>
<name>A0A1M7J3R6_9RHOB</name>
<dbReference type="RefSeq" id="WP_149780276.1">
    <property type="nucleotide sequence ID" value="NZ_FRCB01000008.1"/>
</dbReference>
<dbReference type="InterPro" id="IPR001647">
    <property type="entry name" value="HTH_TetR"/>
</dbReference>